<dbReference type="Proteomes" id="UP000199041">
    <property type="component" value="Unassembled WGS sequence"/>
</dbReference>
<dbReference type="PANTHER" id="PTHR36503:SF1">
    <property type="entry name" value="BLR2520 PROTEIN"/>
    <property type="match status" value="1"/>
</dbReference>
<dbReference type="SUPFAM" id="SSF54593">
    <property type="entry name" value="Glyoxalase/Bleomycin resistance protein/Dihydroxybiphenyl dioxygenase"/>
    <property type="match status" value="1"/>
</dbReference>
<feature type="domain" description="VOC" evidence="2">
    <location>
        <begin position="25"/>
        <end position="152"/>
    </location>
</feature>
<reference evidence="3 4" key="1">
    <citation type="submission" date="2016-10" db="EMBL/GenBank/DDBJ databases">
        <authorList>
            <person name="de Groot N.N."/>
        </authorList>
    </citation>
    <scope>NUCLEOTIDE SEQUENCE [LARGE SCALE GENOMIC DNA]</scope>
    <source>
        <strain evidence="3 4">Vu-144</strain>
    </source>
</reference>
<protein>
    <recommendedName>
        <fullName evidence="2">VOC domain-containing protein</fullName>
    </recommendedName>
</protein>
<sequence>MNSNDQSITPQQGQEDSSSANANPGISFITLGVKDLENMTHFYKEVLGWQMEKQQPGVRFFKMASGIVFALFGQSDLAEDIGIDDFNTLGASTFKRMTLAINFDSIIKVDAFFAVLKQKGVVIQKAPQTVFWGGYSGYFKDPEDNYWEVAYNPFL</sequence>
<dbReference type="AlphaFoldDB" id="A0A1H3YZB2"/>
<organism evidence="3 4">
    <name type="scientific">Arachidicoccus rhizosphaerae</name>
    <dbReference type="NCBI Taxonomy" id="551991"/>
    <lineage>
        <taxon>Bacteria</taxon>
        <taxon>Pseudomonadati</taxon>
        <taxon>Bacteroidota</taxon>
        <taxon>Chitinophagia</taxon>
        <taxon>Chitinophagales</taxon>
        <taxon>Chitinophagaceae</taxon>
        <taxon>Arachidicoccus</taxon>
    </lineage>
</organism>
<dbReference type="Pfam" id="PF00903">
    <property type="entry name" value="Glyoxalase"/>
    <property type="match status" value="1"/>
</dbReference>
<dbReference type="PANTHER" id="PTHR36503">
    <property type="entry name" value="BLR2520 PROTEIN"/>
    <property type="match status" value="1"/>
</dbReference>
<gene>
    <name evidence="3" type="ORF">SAMN05192529_109150</name>
</gene>
<dbReference type="STRING" id="551991.SAMN05192529_109150"/>
<keyword evidence="4" id="KW-1185">Reference proteome</keyword>
<dbReference type="InterPro" id="IPR037523">
    <property type="entry name" value="VOC_core"/>
</dbReference>
<evidence type="ECO:0000313" key="3">
    <source>
        <dbReference type="EMBL" id="SEA16869.1"/>
    </source>
</evidence>
<proteinExistence type="predicted"/>
<accession>A0A1H3YZB2</accession>
<dbReference type="EMBL" id="FNQY01000009">
    <property type="protein sequence ID" value="SEA16869.1"/>
    <property type="molecule type" value="Genomic_DNA"/>
</dbReference>
<dbReference type="InterPro" id="IPR004360">
    <property type="entry name" value="Glyas_Fos-R_dOase_dom"/>
</dbReference>
<evidence type="ECO:0000313" key="4">
    <source>
        <dbReference type="Proteomes" id="UP000199041"/>
    </source>
</evidence>
<dbReference type="PROSITE" id="PS51819">
    <property type="entry name" value="VOC"/>
    <property type="match status" value="1"/>
</dbReference>
<name>A0A1H3YZB2_9BACT</name>
<dbReference type="InterPro" id="IPR029068">
    <property type="entry name" value="Glyas_Bleomycin-R_OHBP_Dase"/>
</dbReference>
<dbReference type="Gene3D" id="3.10.180.10">
    <property type="entry name" value="2,3-Dihydroxybiphenyl 1,2-Dioxygenase, domain 1"/>
    <property type="match status" value="1"/>
</dbReference>
<feature type="region of interest" description="Disordered" evidence="1">
    <location>
        <begin position="1"/>
        <end position="23"/>
    </location>
</feature>
<evidence type="ECO:0000259" key="2">
    <source>
        <dbReference type="PROSITE" id="PS51819"/>
    </source>
</evidence>
<dbReference type="RefSeq" id="WP_091397286.1">
    <property type="nucleotide sequence ID" value="NZ_FNQY01000009.1"/>
</dbReference>
<evidence type="ECO:0000256" key="1">
    <source>
        <dbReference type="SAM" id="MobiDB-lite"/>
    </source>
</evidence>
<dbReference type="OrthoDB" id="9798430at2"/>